<organism evidence="2 3">
    <name type="scientific">Naumovozyma castellii</name>
    <name type="common">Yeast</name>
    <name type="synonym">Saccharomyces castellii</name>
    <dbReference type="NCBI Taxonomy" id="27288"/>
    <lineage>
        <taxon>Eukaryota</taxon>
        <taxon>Fungi</taxon>
        <taxon>Dikarya</taxon>
        <taxon>Ascomycota</taxon>
        <taxon>Saccharomycotina</taxon>
        <taxon>Saccharomycetes</taxon>
        <taxon>Saccharomycetales</taxon>
        <taxon>Saccharomycetaceae</taxon>
        <taxon>Naumovozyma</taxon>
    </lineage>
</organism>
<dbReference type="Proteomes" id="UP000001640">
    <property type="component" value="Chromosome 9"/>
</dbReference>
<dbReference type="InParanoid" id="G0VJL6"/>
<keyword evidence="3" id="KW-1185">Reference proteome</keyword>
<evidence type="ECO:0000313" key="3">
    <source>
        <dbReference type="Proteomes" id="UP000001640"/>
    </source>
</evidence>
<keyword evidence="1" id="KW-0812">Transmembrane</keyword>
<dbReference type="EMBL" id="HE576760">
    <property type="protein sequence ID" value="CCC71696.1"/>
    <property type="molecule type" value="Genomic_DNA"/>
</dbReference>
<evidence type="ECO:0000256" key="1">
    <source>
        <dbReference type="SAM" id="Phobius"/>
    </source>
</evidence>
<dbReference type="Pfam" id="PF00674">
    <property type="entry name" value="DUP"/>
    <property type="match status" value="1"/>
</dbReference>
<feature type="transmembrane region" description="Helical" evidence="1">
    <location>
        <begin position="59"/>
        <end position="81"/>
    </location>
</feature>
<keyword evidence="1" id="KW-1133">Transmembrane helix</keyword>
<accession>G0VJL6</accession>
<dbReference type="GeneID" id="96905387"/>
<dbReference type="OMA" id="QADICDW"/>
<sequence>MSKQLKEDRLPDALFKTRLNYLIYETYHSNVFYRYLCLIGSVLILLLIRCIYQNASEGTILLLSFFVTTFFFFVTVPIVSIKPAIEFSKNQTIQRVFCEEIIRNRPNKYGYTWHSVIINLNEFLFANGAWPTRYCFYDEKEILALYYKIVYYKVKNIKYDTFANPTKAKEEPIPDILNRVSTLSGYILERYLLAAIIVVNQADICDWLKEYENFKQEMQDDCDKI</sequence>
<evidence type="ECO:0000313" key="2">
    <source>
        <dbReference type="EMBL" id="CCC71696.1"/>
    </source>
</evidence>
<dbReference type="KEGG" id="ncs:NCAS_0I00280"/>
<reference key="2">
    <citation type="submission" date="2011-08" db="EMBL/GenBank/DDBJ databases">
        <title>Genome sequence of Naumovozyma castellii.</title>
        <authorList>
            <person name="Gordon J.L."/>
            <person name="Armisen D."/>
            <person name="Proux-Wera E."/>
            <person name="OhEigeartaigh S.S."/>
            <person name="Byrne K.P."/>
            <person name="Wolfe K.H."/>
        </authorList>
    </citation>
    <scope>NUCLEOTIDE SEQUENCE</scope>
    <source>
        <strain>Type strain:CBS 4309</strain>
    </source>
</reference>
<feature type="transmembrane region" description="Helical" evidence="1">
    <location>
        <begin position="32"/>
        <end position="52"/>
    </location>
</feature>
<keyword evidence="1" id="KW-0472">Membrane</keyword>
<dbReference type="RefSeq" id="XP_003678042.1">
    <property type="nucleotide sequence ID" value="XM_003677994.1"/>
</dbReference>
<gene>
    <name evidence="2" type="primary">NCAS0I00280</name>
    <name evidence="2" type="ordered locus">NCAS_0I00280</name>
</gene>
<dbReference type="InterPro" id="IPR001142">
    <property type="entry name" value="DUP/COS"/>
</dbReference>
<dbReference type="HOGENOM" id="CLU_1230227_0_0_1"/>
<dbReference type="AlphaFoldDB" id="G0VJL6"/>
<name>G0VJL6_NAUCA</name>
<proteinExistence type="predicted"/>
<protein>
    <submittedName>
        <fullName evidence="2">Uncharacterized protein</fullName>
    </submittedName>
</protein>
<reference evidence="2 3" key="1">
    <citation type="journal article" date="2011" name="Proc. Natl. Acad. Sci. U.S.A.">
        <title>Evolutionary erosion of yeast sex chromosomes by mating-type switching accidents.</title>
        <authorList>
            <person name="Gordon J.L."/>
            <person name="Armisen D."/>
            <person name="Proux-Wera E."/>
            <person name="Oheigeartaigh S.S."/>
            <person name="Byrne K.P."/>
            <person name="Wolfe K.H."/>
        </authorList>
    </citation>
    <scope>NUCLEOTIDE SEQUENCE [LARGE SCALE GENOMIC DNA]</scope>
    <source>
        <strain evidence="3">ATCC 76901 / BCRC 22586 / CBS 4309 / NBRC 1992 / NRRL Y-12630</strain>
    </source>
</reference>